<dbReference type="PANTHER" id="PTHR12159:SF9">
    <property type="entry name" value="G_T MISMATCH-SPECIFIC THYMINE DNA GLYCOSYLASE"/>
    <property type="match status" value="1"/>
</dbReference>
<dbReference type="Pfam" id="PF03167">
    <property type="entry name" value="UDG"/>
    <property type="match status" value="1"/>
</dbReference>
<evidence type="ECO:0000313" key="7">
    <source>
        <dbReference type="Proteomes" id="UP000243876"/>
    </source>
</evidence>
<accession>A0A0D6ERX1</accession>
<dbReference type="SUPFAM" id="SSF52141">
    <property type="entry name" value="Uracil-DNA glycosylase-like"/>
    <property type="match status" value="1"/>
</dbReference>
<dbReference type="GO" id="GO:0008263">
    <property type="term" value="F:pyrimidine-specific mismatch base pair DNA N-glycosylase activity"/>
    <property type="evidence" value="ECO:0007669"/>
    <property type="project" value="TreeGrafter"/>
</dbReference>
<evidence type="ECO:0000256" key="2">
    <source>
        <dbReference type="ARBA" id="ARBA00022801"/>
    </source>
</evidence>
<dbReference type="OrthoDB" id="565731at2759"/>
<dbReference type="InterPro" id="IPR005122">
    <property type="entry name" value="Uracil-DNA_glycosylase-like"/>
</dbReference>
<protein>
    <submittedName>
        <fullName evidence="6">SPOSA6832_04528-mRNA-1:cds</fullName>
    </submittedName>
</protein>
<feature type="domain" description="Uracil-DNA glycosylase-like" evidence="5">
    <location>
        <begin position="76"/>
        <end position="214"/>
    </location>
</feature>
<feature type="compositionally biased region" description="Basic and acidic residues" evidence="4">
    <location>
        <begin position="38"/>
        <end position="48"/>
    </location>
</feature>
<evidence type="ECO:0000313" key="6">
    <source>
        <dbReference type="EMBL" id="CEQ42679.1"/>
    </source>
</evidence>
<keyword evidence="3" id="KW-0234">DNA repair</keyword>
<evidence type="ECO:0000256" key="4">
    <source>
        <dbReference type="SAM" id="MobiDB-lite"/>
    </source>
</evidence>
<dbReference type="Proteomes" id="UP000243876">
    <property type="component" value="Unassembled WGS sequence"/>
</dbReference>
<feature type="region of interest" description="Disordered" evidence="4">
    <location>
        <begin position="24"/>
        <end position="69"/>
    </location>
</feature>
<keyword evidence="2" id="KW-0378">Hydrolase</keyword>
<sequence>MVSSFRPRTRSSIATPVSPLLDSFARSSKRTIPEMEEDVKPVQKDIKPAKGQRSSKKRRKGHYADLGANPLTDRIKEGLDVLFVGENPGIRTAETQMHCALPPKPLQRRKEADPLLSDASPHNHFWKCLAAAGVTPSVLPYTDGHLLPDTYNAGITNLTSELSKTEFDAGAPVVLGKVARYRPKIVVFVGMKVCEVVLRYLHSLASTISPLPATSASRIDKLQPSPQKAKAPKAPKAQIGLQSFSLEHSGPSKAGEPSQTLFYCLPSTSGRVAAYPLPMKLQLYATFGQLLAKLRTTPPTPLSLPNDLVAYPAERFLLSPEAMAAEESVKVNAVAMAMAMAVSVKEEATSKEDTVELDEIIKVDVEIKEETIQG</sequence>
<dbReference type="GO" id="GO:0004844">
    <property type="term" value="F:uracil DNA N-glycosylase activity"/>
    <property type="evidence" value="ECO:0007669"/>
    <property type="project" value="TreeGrafter"/>
</dbReference>
<dbReference type="CDD" id="cd10028">
    <property type="entry name" value="UDG-F2_TDG_MUG"/>
    <property type="match status" value="1"/>
</dbReference>
<dbReference type="Gene3D" id="3.40.470.10">
    <property type="entry name" value="Uracil-DNA glycosylase-like domain"/>
    <property type="match status" value="1"/>
</dbReference>
<name>A0A0D6ERX1_SPOSA</name>
<gene>
    <name evidence="6" type="primary">SPOSA6832_04528</name>
</gene>
<dbReference type="InterPro" id="IPR036895">
    <property type="entry name" value="Uracil-DNA_glycosylase-like_sf"/>
</dbReference>
<reference evidence="7" key="1">
    <citation type="submission" date="2015-02" db="EMBL/GenBank/DDBJ databases">
        <authorList>
            <person name="Gon?alves P."/>
        </authorList>
    </citation>
    <scope>NUCLEOTIDE SEQUENCE [LARGE SCALE GENOMIC DNA]</scope>
</reference>
<evidence type="ECO:0000259" key="5">
    <source>
        <dbReference type="Pfam" id="PF03167"/>
    </source>
</evidence>
<dbReference type="AlphaFoldDB" id="A0A0D6ERX1"/>
<dbReference type="InterPro" id="IPR015637">
    <property type="entry name" value="MUG/TDG"/>
</dbReference>
<keyword evidence="7" id="KW-1185">Reference proteome</keyword>
<evidence type="ECO:0000256" key="1">
    <source>
        <dbReference type="ARBA" id="ARBA00022763"/>
    </source>
</evidence>
<evidence type="ECO:0000256" key="3">
    <source>
        <dbReference type="ARBA" id="ARBA00023204"/>
    </source>
</evidence>
<organism evidence="6 7">
    <name type="scientific">Sporidiobolus salmonicolor</name>
    <name type="common">Yeast-like fungus</name>
    <name type="synonym">Sporobolomyces salmonicolor</name>
    <dbReference type="NCBI Taxonomy" id="5005"/>
    <lineage>
        <taxon>Eukaryota</taxon>
        <taxon>Fungi</taxon>
        <taxon>Dikarya</taxon>
        <taxon>Basidiomycota</taxon>
        <taxon>Pucciniomycotina</taxon>
        <taxon>Microbotryomycetes</taxon>
        <taxon>Sporidiobolales</taxon>
        <taxon>Sporidiobolaceae</taxon>
        <taxon>Sporobolomyces</taxon>
    </lineage>
</organism>
<dbReference type="PANTHER" id="PTHR12159">
    <property type="entry name" value="G/T AND G/U MISMATCH-SPECIFIC DNA GLYCOSYLASE"/>
    <property type="match status" value="1"/>
</dbReference>
<proteinExistence type="predicted"/>
<dbReference type="GO" id="GO:0006285">
    <property type="term" value="P:base-excision repair, AP site formation"/>
    <property type="evidence" value="ECO:0007669"/>
    <property type="project" value="InterPro"/>
</dbReference>
<keyword evidence="1" id="KW-0227">DNA damage</keyword>
<dbReference type="EMBL" id="CENE01000032">
    <property type="protein sequence ID" value="CEQ42679.1"/>
    <property type="molecule type" value="Genomic_DNA"/>
</dbReference>